<keyword evidence="2" id="KW-0732">Signal</keyword>
<gene>
    <name evidence="7" type="ORF">A3B49_02425</name>
</gene>
<dbReference type="Proteomes" id="UP000178017">
    <property type="component" value="Unassembled WGS sequence"/>
</dbReference>
<proteinExistence type="inferred from homology"/>
<keyword evidence="5" id="KW-0676">Redox-active center</keyword>
<dbReference type="GO" id="GO:0016491">
    <property type="term" value="F:oxidoreductase activity"/>
    <property type="evidence" value="ECO:0007669"/>
    <property type="project" value="UniProtKB-KW"/>
</dbReference>
<keyword evidence="3" id="KW-0560">Oxidoreductase</keyword>
<dbReference type="Gene3D" id="3.40.30.10">
    <property type="entry name" value="Glutaredoxin"/>
    <property type="match status" value="2"/>
</dbReference>
<evidence type="ECO:0000256" key="1">
    <source>
        <dbReference type="ARBA" id="ARBA00005791"/>
    </source>
</evidence>
<comment type="similarity">
    <text evidence="1">Belongs to the thioredoxin family. DsbA subfamily.</text>
</comment>
<evidence type="ECO:0000313" key="8">
    <source>
        <dbReference type="Proteomes" id="UP000178017"/>
    </source>
</evidence>
<evidence type="ECO:0000256" key="2">
    <source>
        <dbReference type="ARBA" id="ARBA00022729"/>
    </source>
</evidence>
<dbReference type="PROSITE" id="PS51352">
    <property type="entry name" value="THIOREDOXIN_2"/>
    <property type="match status" value="1"/>
</dbReference>
<dbReference type="CDD" id="cd02972">
    <property type="entry name" value="DsbA_family"/>
    <property type="match status" value="1"/>
</dbReference>
<evidence type="ECO:0000256" key="5">
    <source>
        <dbReference type="ARBA" id="ARBA00023284"/>
    </source>
</evidence>
<organism evidence="7 8">
    <name type="scientific">Candidatus Daviesbacteria bacterium RIFCSPLOWO2_01_FULL_40_24</name>
    <dbReference type="NCBI Taxonomy" id="1797787"/>
    <lineage>
        <taxon>Bacteria</taxon>
        <taxon>Candidatus Daviesiibacteriota</taxon>
    </lineage>
</organism>
<accession>A0A1F5MIS5</accession>
<dbReference type="PANTHER" id="PTHR13887">
    <property type="entry name" value="GLUTATHIONE S-TRANSFERASE KAPPA"/>
    <property type="match status" value="1"/>
</dbReference>
<dbReference type="PANTHER" id="PTHR13887:SF14">
    <property type="entry name" value="DISULFIDE BOND FORMATION PROTEIN D"/>
    <property type="match status" value="1"/>
</dbReference>
<name>A0A1F5MIS5_9BACT</name>
<evidence type="ECO:0000313" key="7">
    <source>
        <dbReference type="EMBL" id="OGE65262.1"/>
    </source>
</evidence>
<reference evidence="7 8" key="1">
    <citation type="journal article" date="2016" name="Nat. Commun.">
        <title>Thousands of microbial genomes shed light on interconnected biogeochemical processes in an aquifer system.</title>
        <authorList>
            <person name="Anantharaman K."/>
            <person name="Brown C.T."/>
            <person name="Hug L.A."/>
            <person name="Sharon I."/>
            <person name="Castelle C.J."/>
            <person name="Probst A.J."/>
            <person name="Thomas B.C."/>
            <person name="Singh A."/>
            <person name="Wilkins M.J."/>
            <person name="Karaoz U."/>
            <person name="Brodie E.L."/>
            <person name="Williams K.H."/>
            <person name="Hubbard S.S."/>
            <person name="Banfield J.F."/>
        </authorList>
    </citation>
    <scope>NUCLEOTIDE SEQUENCE [LARGE SCALE GENOMIC DNA]</scope>
</reference>
<evidence type="ECO:0000256" key="4">
    <source>
        <dbReference type="ARBA" id="ARBA00023157"/>
    </source>
</evidence>
<dbReference type="Pfam" id="PF13462">
    <property type="entry name" value="Thioredoxin_4"/>
    <property type="match status" value="1"/>
</dbReference>
<keyword evidence="4" id="KW-1015">Disulfide bond</keyword>
<dbReference type="AlphaFoldDB" id="A0A1F5MIS5"/>
<evidence type="ECO:0000259" key="6">
    <source>
        <dbReference type="PROSITE" id="PS51352"/>
    </source>
</evidence>
<dbReference type="EMBL" id="MFDO01000021">
    <property type="protein sequence ID" value="OGE65262.1"/>
    <property type="molecule type" value="Genomic_DNA"/>
</dbReference>
<dbReference type="Pfam" id="PF01323">
    <property type="entry name" value="DSBA"/>
    <property type="match status" value="1"/>
</dbReference>
<protein>
    <recommendedName>
        <fullName evidence="6">Thioredoxin domain-containing protein</fullName>
    </recommendedName>
</protein>
<dbReference type="InterPro" id="IPR036249">
    <property type="entry name" value="Thioredoxin-like_sf"/>
</dbReference>
<dbReference type="InterPro" id="IPR013766">
    <property type="entry name" value="Thioredoxin_domain"/>
</dbReference>
<sequence length="240" mass="25860">MKNITPQVAILIGSVLISLSILVHGGIIKIGKAGSVVTQPTAGTPVAQPQAKTDTERTQSFKKLAGDLKLDTKKFDACLEAGEKASLVSADQSEGTTLGVGGTPSFFVNGRELFVGAAPFSEFKKMIDEELNGSAPVTTVRKTVSVGNLPAKGSASAPVTLIEFSDYQCPFCARFYSDAEKQILKEYVDTGKVKLYYRDFPLTQIHPGAQKAAEAARCAGDQNRYWEYHDLVFENQASIF</sequence>
<feature type="domain" description="Thioredoxin" evidence="6">
    <location>
        <begin position="114"/>
        <end position="240"/>
    </location>
</feature>
<evidence type="ECO:0000256" key="3">
    <source>
        <dbReference type="ARBA" id="ARBA00023002"/>
    </source>
</evidence>
<dbReference type="InterPro" id="IPR012336">
    <property type="entry name" value="Thioredoxin-like_fold"/>
</dbReference>
<dbReference type="SUPFAM" id="SSF52833">
    <property type="entry name" value="Thioredoxin-like"/>
    <property type="match status" value="2"/>
</dbReference>
<dbReference type="InterPro" id="IPR001853">
    <property type="entry name" value="DSBA-like_thioredoxin_dom"/>
</dbReference>
<comment type="caution">
    <text evidence="7">The sequence shown here is derived from an EMBL/GenBank/DDBJ whole genome shotgun (WGS) entry which is preliminary data.</text>
</comment>